<gene>
    <name evidence="1" type="ORF">Lalb_Chr01g0006191</name>
</gene>
<comment type="caution">
    <text evidence="1">The sequence shown here is derived from an EMBL/GenBank/DDBJ whole genome shotgun (WGS) entry which is preliminary data.</text>
</comment>
<organism evidence="1 2">
    <name type="scientific">Lupinus albus</name>
    <name type="common">White lupine</name>
    <name type="synonym">Lupinus termis</name>
    <dbReference type="NCBI Taxonomy" id="3870"/>
    <lineage>
        <taxon>Eukaryota</taxon>
        <taxon>Viridiplantae</taxon>
        <taxon>Streptophyta</taxon>
        <taxon>Embryophyta</taxon>
        <taxon>Tracheophyta</taxon>
        <taxon>Spermatophyta</taxon>
        <taxon>Magnoliopsida</taxon>
        <taxon>eudicotyledons</taxon>
        <taxon>Gunneridae</taxon>
        <taxon>Pentapetalae</taxon>
        <taxon>rosids</taxon>
        <taxon>fabids</taxon>
        <taxon>Fabales</taxon>
        <taxon>Fabaceae</taxon>
        <taxon>Papilionoideae</taxon>
        <taxon>50 kb inversion clade</taxon>
        <taxon>genistoids sensu lato</taxon>
        <taxon>core genistoids</taxon>
        <taxon>Genisteae</taxon>
        <taxon>Lupinus</taxon>
    </lineage>
</organism>
<evidence type="ECO:0000313" key="2">
    <source>
        <dbReference type="Proteomes" id="UP000447434"/>
    </source>
</evidence>
<sequence length="57" mass="6365">MSGLVQSVAYLRLPMMLAYSVCLTPSPVFLKSFTLGSYGVLAGLQSKYLYFFRIFST</sequence>
<dbReference type="EMBL" id="WOCE01000001">
    <property type="protein sequence ID" value="KAE9620735.1"/>
    <property type="molecule type" value="Genomic_DNA"/>
</dbReference>
<protein>
    <submittedName>
        <fullName evidence="1">Uncharacterized protein</fullName>
    </submittedName>
</protein>
<proteinExistence type="predicted"/>
<dbReference type="Proteomes" id="UP000447434">
    <property type="component" value="Chromosome 1"/>
</dbReference>
<keyword evidence="2" id="KW-1185">Reference proteome</keyword>
<reference evidence="2" key="1">
    <citation type="journal article" date="2020" name="Nat. Commun.">
        <title>Genome sequence of the cluster root forming white lupin.</title>
        <authorList>
            <person name="Hufnagel B."/>
            <person name="Marques A."/>
            <person name="Soriano A."/>
            <person name="Marques L."/>
            <person name="Divol F."/>
            <person name="Doumas P."/>
            <person name="Sallet E."/>
            <person name="Mancinotti D."/>
            <person name="Carrere S."/>
            <person name="Marande W."/>
            <person name="Arribat S."/>
            <person name="Keller J."/>
            <person name="Huneau C."/>
            <person name="Blein T."/>
            <person name="Aime D."/>
            <person name="Laguerre M."/>
            <person name="Taylor J."/>
            <person name="Schubert V."/>
            <person name="Nelson M."/>
            <person name="Geu-Flores F."/>
            <person name="Crespi M."/>
            <person name="Gallardo-Guerrero K."/>
            <person name="Delaux P.-M."/>
            <person name="Salse J."/>
            <person name="Berges H."/>
            <person name="Guyot R."/>
            <person name="Gouzy J."/>
            <person name="Peret B."/>
        </authorList>
    </citation>
    <scope>NUCLEOTIDE SEQUENCE [LARGE SCALE GENOMIC DNA]</scope>
    <source>
        <strain evidence="2">cv. Amiga</strain>
    </source>
</reference>
<accession>A0A6A4R164</accession>
<name>A0A6A4R164_LUPAL</name>
<evidence type="ECO:0000313" key="1">
    <source>
        <dbReference type="EMBL" id="KAE9620735.1"/>
    </source>
</evidence>
<dbReference type="AlphaFoldDB" id="A0A6A4R164"/>